<feature type="transmembrane region" description="Helical" evidence="1">
    <location>
        <begin position="108"/>
        <end position="134"/>
    </location>
</feature>
<evidence type="ECO:0000313" key="2">
    <source>
        <dbReference type="EMBL" id="AKC70179.1"/>
    </source>
</evidence>
<dbReference type="AlphaFoldDB" id="A0A0E3U6P2"/>
<dbReference type="PATRIC" id="fig|573737.6.peg.3468"/>
<keyword evidence="1" id="KW-0812">Transmembrane</keyword>
<dbReference type="EMBL" id="CP011253">
    <property type="protein sequence ID" value="AKC70179.1"/>
    <property type="molecule type" value="Genomic_DNA"/>
</dbReference>
<evidence type="ECO:0000313" key="3">
    <source>
        <dbReference type="Proteomes" id="UP000035050"/>
    </source>
</evidence>
<dbReference type="RefSeq" id="WP_046291429.1">
    <property type="nucleotide sequence ID" value="NZ_CP011253.3"/>
</dbReference>
<protein>
    <recommendedName>
        <fullName evidence="4">TM2 domain-containing protein</fullName>
    </recommendedName>
</protein>
<feature type="transmembrane region" description="Helical" evidence="1">
    <location>
        <begin position="62"/>
        <end position="87"/>
    </location>
</feature>
<accession>A0A0E3U6P2</accession>
<name>A0A0E3U6P2_9BURK</name>
<gene>
    <name evidence="2" type="ORF">MB84_12860</name>
</gene>
<feature type="transmembrane region" description="Helical" evidence="1">
    <location>
        <begin position="36"/>
        <end position="56"/>
    </location>
</feature>
<sequence>MNAVAYKSKTLTAGLAMLFGTLGLHRFYLYGVRDRFGWAHIVGSACGVAGWGLLVTSELHSVSGWILTILGAISLFSAFLAAIVYGLRPDERWNAQFNTHVSNKSRSGWIAVIIVSVSLFVGAMLMMVGLAVAFQTYFEIHDTPNRLSQ</sequence>
<dbReference type="KEGG" id="pox:MB84_12860"/>
<keyword evidence="1" id="KW-1133">Transmembrane helix</keyword>
<proteinExistence type="predicted"/>
<reference evidence="2" key="1">
    <citation type="submission" date="2016-06" db="EMBL/GenBank/DDBJ databases">
        <title>Pandoraea oxalativorans DSM 23570 Genome Sequencing.</title>
        <authorList>
            <person name="Ee R."/>
            <person name="Lim Y.-L."/>
            <person name="Yong D."/>
            <person name="Yin W.-F."/>
            <person name="Chan K.-G."/>
        </authorList>
    </citation>
    <scope>NUCLEOTIDE SEQUENCE</scope>
    <source>
        <strain evidence="2">DSM 23570</strain>
    </source>
</reference>
<evidence type="ECO:0000256" key="1">
    <source>
        <dbReference type="SAM" id="Phobius"/>
    </source>
</evidence>
<feature type="transmembrane region" description="Helical" evidence="1">
    <location>
        <begin position="12"/>
        <end position="29"/>
    </location>
</feature>
<dbReference type="Proteomes" id="UP000035050">
    <property type="component" value="Chromosome"/>
</dbReference>
<evidence type="ECO:0008006" key="4">
    <source>
        <dbReference type="Google" id="ProtNLM"/>
    </source>
</evidence>
<keyword evidence="1" id="KW-0472">Membrane</keyword>
<dbReference type="HOGENOM" id="CLU_119469_0_0_4"/>
<dbReference type="OrthoDB" id="8702870at2"/>
<keyword evidence="3" id="KW-1185">Reference proteome</keyword>
<organism evidence="2 3">
    <name type="scientific">Pandoraea oxalativorans</name>
    <dbReference type="NCBI Taxonomy" id="573737"/>
    <lineage>
        <taxon>Bacteria</taxon>
        <taxon>Pseudomonadati</taxon>
        <taxon>Pseudomonadota</taxon>
        <taxon>Betaproteobacteria</taxon>
        <taxon>Burkholderiales</taxon>
        <taxon>Burkholderiaceae</taxon>
        <taxon>Pandoraea</taxon>
    </lineage>
</organism>